<reference evidence="2 3" key="1">
    <citation type="submission" date="2023-03" db="EMBL/GenBank/DDBJ databases">
        <title>Genome sequence of Lichtheimia ornata CBS 291.66.</title>
        <authorList>
            <person name="Mohabir J.T."/>
            <person name="Shea T.P."/>
            <person name="Kurbessoian T."/>
            <person name="Berby B."/>
            <person name="Fontaine J."/>
            <person name="Livny J."/>
            <person name="Gnirke A."/>
            <person name="Stajich J.E."/>
            <person name="Cuomo C.A."/>
        </authorList>
    </citation>
    <scope>NUCLEOTIDE SEQUENCE [LARGE SCALE GENOMIC DNA]</scope>
    <source>
        <strain evidence="2">CBS 291.66</strain>
    </source>
</reference>
<dbReference type="EMBL" id="JARTCD010000016">
    <property type="protein sequence ID" value="KAJ8659870.1"/>
    <property type="molecule type" value="Genomic_DNA"/>
</dbReference>
<dbReference type="GeneID" id="83211876"/>
<evidence type="ECO:0000313" key="3">
    <source>
        <dbReference type="Proteomes" id="UP001234581"/>
    </source>
</evidence>
<name>A0AAD7XZ90_9FUNG</name>
<organism evidence="2 3">
    <name type="scientific">Lichtheimia ornata</name>
    <dbReference type="NCBI Taxonomy" id="688661"/>
    <lineage>
        <taxon>Eukaryota</taxon>
        <taxon>Fungi</taxon>
        <taxon>Fungi incertae sedis</taxon>
        <taxon>Mucoromycota</taxon>
        <taxon>Mucoromycotina</taxon>
        <taxon>Mucoromycetes</taxon>
        <taxon>Mucorales</taxon>
        <taxon>Lichtheimiaceae</taxon>
        <taxon>Lichtheimia</taxon>
    </lineage>
</organism>
<feature type="compositionally biased region" description="Low complexity" evidence="1">
    <location>
        <begin position="104"/>
        <end position="116"/>
    </location>
</feature>
<feature type="region of interest" description="Disordered" evidence="1">
    <location>
        <begin position="79"/>
        <end position="124"/>
    </location>
</feature>
<gene>
    <name evidence="2" type="ORF">O0I10_004463</name>
</gene>
<feature type="compositionally biased region" description="Polar residues" evidence="1">
    <location>
        <begin position="24"/>
        <end position="36"/>
    </location>
</feature>
<feature type="compositionally biased region" description="Polar residues" evidence="1">
    <location>
        <begin position="79"/>
        <end position="90"/>
    </location>
</feature>
<proteinExistence type="predicted"/>
<evidence type="ECO:0000313" key="2">
    <source>
        <dbReference type="EMBL" id="KAJ8659870.1"/>
    </source>
</evidence>
<dbReference type="AlphaFoldDB" id="A0AAD7XZ90"/>
<keyword evidence="3" id="KW-1185">Reference proteome</keyword>
<evidence type="ECO:0000256" key="1">
    <source>
        <dbReference type="SAM" id="MobiDB-lite"/>
    </source>
</evidence>
<comment type="caution">
    <text evidence="2">The sequence shown here is derived from an EMBL/GenBank/DDBJ whole genome shotgun (WGS) entry which is preliminary data.</text>
</comment>
<accession>A0AAD7XZ90</accession>
<feature type="compositionally biased region" description="Low complexity" evidence="1">
    <location>
        <begin position="10"/>
        <end position="23"/>
    </location>
</feature>
<feature type="region of interest" description="Disordered" evidence="1">
    <location>
        <begin position="1"/>
        <end position="61"/>
    </location>
</feature>
<dbReference type="RefSeq" id="XP_058344783.1">
    <property type="nucleotide sequence ID" value="XM_058484522.1"/>
</dbReference>
<sequence>MFNPTTTMMSSSAGLSPSSPNGNENFNKRSSSSPSETVLDMTGTITPTMSKRRSSSLTREDILSMARVEYARRLSQFTLSQMRKQQQQQVLDGGSSGSDPIITSRDSSGSSGSSGDDSSRHVEQ</sequence>
<protein>
    <submittedName>
        <fullName evidence="2">Uncharacterized protein</fullName>
    </submittedName>
</protein>
<dbReference type="Proteomes" id="UP001234581">
    <property type="component" value="Unassembled WGS sequence"/>
</dbReference>